<dbReference type="EMBL" id="WIVE01000041">
    <property type="protein sequence ID" value="MQX37388.1"/>
    <property type="molecule type" value="Genomic_DNA"/>
</dbReference>
<dbReference type="AlphaFoldDB" id="A0A7X2D400"/>
<protein>
    <submittedName>
        <fullName evidence="2">Uncharacterized protein</fullName>
    </submittedName>
</protein>
<evidence type="ECO:0000313" key="3">
    <source>
        <dbReference type="Proteomes" id="UP000434582"/>
    </source>
</evidence>
<reference evidence="2 3" key="1">
    <citation type="submission" date="2019-10" db="EMBL/GenBank/DDBJ databases">
        <title>Draft whole-genome sequence of the purple nonsulfur photosynthetic bacterium Roseospira navarrensis DSM 15114.</title>
        <authorList>
            <person name="Kyndt J.A."/>
            <person name="Meyer T.E."/>
        </authorList>
    </citation>
    <scope>NUCLEOTIDE SEQUENCE [LARGE SCALE GENOMIC DNA]</scope>
    <source>
        <strain evidence="2 3">DSM 15114</strain>
    </source>
</reference>
<dbReference type="Proteomes" id="UP000434582">
    <property type="component" value="Unassembled WGS sequence"/>
</dbReference>
<organism evidence="2 3">
    <name type="scientific">Roseospira navarrensis</name>
    <dbReference type="NCBI Taxonomy" id="140058"/>
    <lineage>
        <taxon>Bacteria</taxon>
        <taxon>Pseudomonadati</taxon>
        <taxon>Pseudomonadota</taxon>
        <taxon>Alphaproteobacteria</taxon>
        <taxon>Rhodospirillales</taxon>
        <taxon>Rhodospirillaceae</taxon>
        <taxon>Roseospira</taxon>
    </lineage>
</organism>
<feature type="region of interest" description="Disordered" evidence="1">
    <location>
        <begin position="133"/>
        <end position="152"/>
    </location>
</feature>
<dbReference type="RefSeq" id="WP_153344815.1">
    <property type="nucleotide sequence ID" value="NZ_WIVE01000041.1"/>
</dbReference>
<evidence type="ECO:0000256" key="1">
    <source>
        <dbReference type="SAM" id="MobiDB-lite"/>
    </source>
</evidence>
<keyword evidence="3" id="KW-1185">Reference proteome</keyword>
<accession>A0A7X2D400</accession>
<evidence type="ECO:0000313" key="2">
    <source>
        <dbReference type="EMBL" id="MQX37388.1"/>
    </source>
</evidence>
<comment type="caution">
    <text evidence="2">The sequence shown here is derived from an EMBL/GenBank/DDBJ whole genome shotgun (WGS) entry which is preliminary data.</text>
</comment>
<proteinExistence type="predicted"/>
<gene>
    <name evidence="2" type="ORF">GHC57_12750</name>
</gene>
<name>A0A7X2D400_9PROT</name>
<sequence>MAMDPAPGPATPVRIDAPAALLAAARAWTGPGPLPAAAPPDALGTLGPGWPRALAETVATAWAVAEPDRPPPAIILRLPCGTATGLALAALADWPAPAGWTLTLVFDGAAVPAAALESLRHRAAALGVGVEGAPSGGLEHAGGEFRQGGDQP</sequence>